<evidence type="ECO:0000256" key="1">
    <source>
        <dbReference type="SAM" id="Phobius"/>
    </source>
</evidence>
<dbReference type="STRING" id="399550.Smar_0759"/>
<dbReference type="InterPro" id="IPR012867">
    <property type="entry name" value="DUF1648"/>
</dbReference>
<dbReference type="AlphaFoldDB" id="A3DMK0"/>
<reference evidence="4" key="1">
    <citation type="journal article" date="2009" name="BMC Genomics">
        <title>The complete genome sequence of Staphylothermus marinus reveals differences in sulfur metabolism among heterotrophic Crenarchaeota.</title>
        <authorList>
            <person name="Anderson I.J."/>
            <person name="Dharmarajan L."/>
            <person name="Rodriguez J."/>
            <person name="Hooper S."/>
            <person name="Porat I."/>
            <person name="Ulrich L.E."/>
            <person name="Elkins J.G."/>
            <person name="Mavromatis K."/>
            <person name="Sun H."/>
            <person name="Land M."/>
            <person name="Lapidus A."/>
            <person name="Lucas S."/>
            <person name="Barry K."/>
            <person name="Huber H."/>
            <person name="Zhulin I.B."/>
            <person name="Whitman W.B."/>
            <person name="Mukhopadhyay B."/>
            <person name="Woese C."/>
            <person name="Bristow J."/>
            <person name="Kyrpides N."/>
        </authorList>
    </citation>
    <scope>NUCLEOTIDE SEQUENCE [LARGE SCALE GENOMIC DNA]</scope>
    <source>
        <strain evidence="4">ATCC 43588 / DSM 3639 / JCM 9404 / F1</strain>
    </source>
</reference>
<protein>
    <recommendedName>
        <fullName evidence="2">DUF1648 domain-containing protein</fullName>
    </recommendedName>
</protein>
<feature type="transmembrane region" description="Helical" evidence="1">
    <location>
        <begin position="139"/>
        <end position="159"/>
    </location>
</feature>
<gene>
    <name evidence="3" type="ordered locus">Smar_0759</name>
</gene>
<keyword evidence="1" id="KW-0472">Membrane</keyword>
<keyword evidence="4" id="KW-1185">Reference proteome</keyword>
<evidence type="ECO:0000313" key="3">
    <source>
        <dbReference type="EMBL" id="ABN69860.1"/>
    </source>
</evidence>
<accession>A3DMK0</accession>
<organism evidence="3 4">
    <name type="scientific">Staphylothermus marinus (strain ATCC 43588 / DSM 3639 / JCM 9404 / F1)</name>
    <dbReference type="NCBI Taxonomy" id="399550"/>
    <lineage>
        <taxon>Archaea</taxon>
        <taxon>Thermoproteota</taxon>
        <taxon>Thermoprotei</taxon>
        <taxon>Desulfurococcales</taxon>
        <taxon>Desulfurococcaceae</taxon>
        <taxon>Staphylothermus</taxon>
    </lineage>
</organism>
<feature type="transmembrane region" description="Helical" evidence="1">
    <location>
        <begin position="109"/>
        <end position="133"/>
    </location>
</feature>
<feature type="transmembrane region" description="Helical" evidence="1">
    <location>
        <begin position="21"/>
        <end position="41"/>
    </location>
</feature>
<sequence length="173" mass="20117">MGLGVVEEKIKKILPVKPSPLRILLAILPPIISIMLTLYLLPHLPNRIPVHYDINGVPNRWDTLNDFLKITLPFIVGIECLPLIFMLIESKAPMIFYAPRLPKKKLVNLLYDIGIMMAWLVMLAYIDILYYAINNKHLIPITMFTILITIIVVVIILEITRLSIKWRKYIREY</sequence>
<keyword evidence="1" id="KW-1133">Transmembrane helix</keyword>
<evidence type="ECO:0000313" key="4">
    <source>
        <dbReference type="Proteomes" id="UP000000254"/>
    </source>
</evidence>
<dbReference type="HOGENOM" id="CLU_1544264_0_0_2"/>
<feature type="transmembrane region" description="Helical" evidence="1">
    <location>
        <begin position="67"/>
        <end position="88"/>
    </location>
</feature>
<evidence type="ECO:0000259" key="2">
    <source>
        <dbReference type="Pfam" id="PF07853"/>
    </source>
</evidence>
<name>A3DMK0_STAMF</name>
<reference evidence="3 4" key="2">
    <citation type="journal article" date="2009" name="Stand. Genomic Sci.">
        <title>Complete genome sequence of Staphylothermus marinus Stetter and Fiala 1986 type strain F1.</title>
        <authorList>
            <person name="Anderson I.J."/>
            <person name="Sun H."/>
            <person name="Lapidus A."/>
            <person name="Copeland A."/>
            <person name="Glavina Del Rio T."/>
            <person name="Tice H."/>
            <person name="Dalin E."/>
            <person name="Lucas S."/>
            <person name="Barry K."/>
            <person name="Land M."/>
            <person name="Richardson P."/>
            <person name="Huber H."/>
            <person name="Kyrpides N.C."/>
        </authorList>
    </citation>
    <scope>NUCLEOTIDE SEQUENCE [LARGE SCALE GENOMIC DNA]</scope>
    <source>
        <strain evidence="4">ATCC 43588 / DSM 3639 / JCM 9404 / F1</strain>
    </source>
</reference>
<keyword evidence="1" id="KW-0812">Transmembrane</keyword>
<dbReference type="Pfam" id="PF07853">
    <property type="entry name" value="DUF1648"/>
    <property type="match status" value="1"/>
</dbReference>
<feature type="domain" description="DUF1648" evidence="2">
    <location>
        <begin position="31"/>
        <end position="62"/>
    </location>
</feature>
<dbReference type="EMBL" id="CP000575">
    <property type="protein sequence ID" value="ABN69860.1"/>
    <property type="molecule type" value="Genomic_DNA"/>
</dbReference>
<dbReference type="Proteomes" id="UP000000254">
    <property type="component" value="Chromosome"/>
</dbReference>
<dbReference type="KEGG" id="smr:Smar_0759"/>
<proteinExistence type="predicted"/>